<dbReference type="RefSeq" id="WP_394607179.1">
    <property type="nucleotide sequence ID" value="NZ_JBIHSN010000002.1"/>
</dbReference>
<evidence type="ECO:0000313" key="1">
    <source>
        <dbReference type="EMBL" id="MFH0264262.1"/>
    </source>
</evidence>
<protein>
    <recommendedName>
        <fullName evidence="3">Checkpoint protein</fullName>
    </recommendedName>
</protein>
<dbReference type="Proteomes" id="UP001607151">
    <property type="component" value="Unassembled WGS sequence"/>
</dbReference>
<proteinExistence type="predicted"/>
<sequence>MMAKSWVILDKNGRHKFIKFIANVLVDKKDEDHSHLLLTIKPNKSELHISNHIACLSGMHASYIWPIIDSTMTTDMNIEVPAKRFYSLIDKLMLFGGHIQMIQIKTDTFQFKSVYEPGSEQGDLFRERSSAAFIPVNEITYSLTVPSSKDGISNEYLYDIKRPIHSVSIKSSILLEYLKSIKVISKLSHSGINEDFTSFVFGLDGNDSSTDKNKVMKLLSLKGESFVSYEMEVESSIGQVERCHLNDFHLNHLIGLLTQVKNIITLDLHEDRLVVRRLGWSCSFKVLSITQRNLESEDRRCRLFDLFVKVDEPKALLESLIRLDITESNEQNALSLQYSHQAPTQVHLAIDKGTTKASDVLITPTPWFDDDVSILINAPVLNEMLRFLSDGVRIGFDKKARAIHLKGRDDRHYLILQSQKPRKVDKFLPLVGQLKMG</sequence>
<comment type="caution">
    <text evidence="1">The sequence shown here is derived from an EMBL/GenBank/DDBJ whole genome shotgun (WGS) entry which is preliminary data.</text>
</comment>
<gene>
    <name evidence="1" type="ORF">ACGRQ9_01750</name>
</gene>
<evidence type="ECO:0008006" key="3">
    <source>
        <dbReference type="Google" id="ProtNLM"/>
    </source>
</evidence>
<organism evidence="1 2">
    <name type="scientific">Vibrio rumoiensis</name>
    <dbReference type="NCBI Taxonomy" id="76258"/>
    <lineage>
        <taxon>Bacteria</taxon>
        <taxon>Pseudomonadati</taxon>
        <taxon>Pseudomonadota</taxon>
        <taxon>Gammaproteobacteria</taxon>
        <taxon>Vibrionales</taxon>
        <taxon>Vibrionaceae</taxon>
        <taxon>Vibrio</taxon>
    </lineage>
</organism>
<accession>A0ABW7IS10</accession>
<dbReference type="EMBL" id="JBIHSN010000002">
    <property type="protein sequence ID" value="MFH0264262.1"/>
    <property type="molecule type" value="Genomic_DNA"/>
</dbReference>
<reference evidence="1 2" key="1">
    <citation type="submission" date="2024-10" db="EMBL/GenBank/DDBJ databases">
        <authorList>
            <person name="Yibar A."/>
            <person name="Saticioglu I.B."/>
            <person name="Duman M."/>
            <person name="Ajmi N."/>
            <person name="Gurler F."/>
            <person name="Ay H."/>
            <person name="Onuk E."/>
            <person name="Guler S."/>
            <person name="Romalde J.L."/>
        </authorList>
    </citation>
    <scope>NUCLEOTIDE SEQUENCE [LARGE SCALE GENOMIC DNA]</scope>
    <source>
        <strain evidence="1 2">14-MA-B</strain>
    </source>
</reference>
<keyword evidence="2" id="KW-1185">Reference proteome</keyword>
<name>A0ABW7IS10_9VIBR</name>
<evidence type="ECO:0000313" key="2">
    <source>
        <dbReference type="Proteomes" id="UP001607151"/>
    </source>
</evidence>